<dbReference type="Pfam" id="PF00431">
    <property type="entry name" value="CUB"/>
    <property type="match status" value="1"/>
</dbReference>
<evidence type="ECO:0000256" key="1">
    <source>
        <dbReference type="ARBA" id="ARBA00022737"/>
    </source>
</evidence>
<evidence type="ECO:0000313" key="7">
    <source>
        <dbReference type="Proteomes" id="UP000218231"/>
    </source>
</evidence>
<reference evidence="6 7" key="1">
    <citation type="journal article" date="2017" name="Curr. Biol.">
        <title>Genome architecture and evolution of a unichromosomal asexual nematode.</title>
        <authorList>
            <person name="Fradin H."/>
            <person name="Zegar C."/>
            <person name="Gutwein M."/>
            <person name="Lucas J."/>
            <person name="Kovtun M."/>
            <person name="Corcoran D."/>
            <person name="Baugh L.R."/>
            <person name="Kiontke K."/>
            <person name="Gunsalus K."/>
            <person name="Fitch D.H."/>
            <person name="Piano F."/>
        </authorList>
    </citation>
    <scope>NUCLEOTIDE SEQUENCE [LARGE SCALE GENOMIC DNA]</scope>
    <source>
        <strain evidence="6">PF1309</strain>
    </source>
</reference>
<dbReference type="PANTHER" id="PTHR24251">
    <property type="entry name" value="OVOCHYMASE-RELATED"/>
    <property type="match status" value="1"/>
</dbReference>
<dbReference type="InterPro" id="IPR002035">
    <property type="entry name" value="VWF_A"/>
</dbReference>
<dbReference type="STRING" id="2018661.A0A2A2KUG7"/>
<evidence type="ECO:0000313" key="6">
    <source>
        <dbReference type="EMBL" id="PAV77572.1"/>
    </source>
</evidence>
<dbReference type="PROSITE" id="PS01180">
    <property type="entry name" value="CUB"/>
    <property type="match status" value="1"/>
</dbReference>
<organism evidence="6 7">
    <name type="scientific">Diploscapter pachys</name>
    <dbReference type="NCBI Taxonomy" id="2018661"/>
    <lineage>
        <taxon>Eukaryota</taxon>
        <taxon>Metazoa</taxon>
        <taxon>Ecdysozoa</taxon>
        <taxon>Nematoda</taxon>
        <taxon>Chromadorea</taxon>
        <taxon>Rhabditida</taxon>
        <taxon>Rhabditina</taxon>
        <taxon>Rhabditomorpha</taxon>
        <taxon>Rhabditoidea</taxon>
        <taxon>Rhabditidae</taxon>
        <taxon>Diploscapter</taxon>
    </lineage>
</organism>
<comment type="caution">
    <text evidence="6">The sequence shown here is derived from an EMBL/GenBank/DDBJ whole genome shotgun (WGS) entry which is preliminary data.</text>
</comment>
<dbReference type="AlphaFoldDB" id="A0A2A2KUG7"/>
<dbReference type="InterPro" id="IPR000859">
    <property type="entry name" value="CUB_dom"/>
</dbReference>
<feature type="domain" description="VWFA" evidence="5">
    <location>
        <begin position="93"/>
        <end position="274"/>
    </location>
</feature>
<dbReference type="Gene3D" id="2.60.120.290">
    <property type="entry name" value="Spermadhesin, CUB domain"/>
    <property type="match status" value="1"/>
</dbReference>
<comment type="caution">
    <text evidence="3">Lacks conserved residue(s) required for the propagation of feature annotation.</text>
</comment>
<dbReference type="InterPro" id="IPR036465">
    <property type="entry name" value="vWFA_dom_sf"/>
</dbReference>
<evidence type="ECO:0000256" key="2">
    <source>
        <dbReference type="ARBA" id="ARBA00023157"/>
    </source>
</evidence>
<dbReference type="CDD" id="cd00041">
    <property type="entry name" value="CUB"/>
    <property type="match status" value="1"/>
</dbReference>
<gene>
    <name evidence="6" type="ORF">WR25_15258</name>
</gene>
<name>A0A2A2KUG7_9BILA</name>
<dbReference type="OrthoDB" id="6369184at2759"/>
<keyword evidence="1" id="KW-0677">Repeat</keyword>
<dbReference type="Proteomes" id="UP000218231">
    <property type="component" value="Unassembled WGS sequence"/>
</dbReference>
<evidence type="ECO:0000259" key="5">
    <source>
        <dbReference type="PROSITE" id="PS50234"/>
    </source>
</evidence>
<evidence type="ECO:0008006" key="8">
    <source>
        <dbReference type="Google" id="ProtNLM"/>
    </source>
</evidence>
<evidence type="ECO:0000259" key="4">
    <source>
        <dbReference type="PROSITE" id="PS01180"/>
    </source>
</evidence>
<dbReference type="PROSITE" id="PS50234">
    <property type="entry name" value="VWFA"/>
    <property type="match status" value="1"/>
</dbReference>
<dbReference type="SMART" id="SM00042">
    <property type="entry name" value="CUB"/>
    <property type="match status" value="1"/>
</dbReference>
<evidence type="ECO:0000256" key="3">
    <source>
        <dbReference type="PROSITE-ProRule" id="PRU00059"/>
    </source>
</evidence>
<dbReference type="Gene3D" id="3.40.50.410">
    <property type="entry name" value="von Willebrand factor, type A domain"/>
    <property type="match status" value="1"/>
</dbReference>
<sequence>MTAEPGKVLSFQFTHYDLETCCDYVTIYDGPTDIFPILARFGGPNSTEDNPSKIYFSSTRKALVTFQSNEVIQKTGFSFNYFSVWTASPCNRDIVLNINAMADLGSQDNFLKELDFIAHKLTPTWQVGPSKTDVDYAVVWGSDTLSNNSILSETVMGLADYIGDVMDNNNTDFECIIKYSENAVSEFGKEDLLERDNIQKVVIAFVAADPKNAEDLYEGIEFAHELKYKDDSKLIVVGLGSGLNQSAISRVAYADGFSFYANYDKLDADFASKINAAICQNQPNQCGP</sequence>
<accession>A0A2A2KUG7</accession>
<protein>
    <recommendedName>
        <fullName evidence="8">CUB domain-containing protein</fullName>
    </recommendedName>
</protein>
<proteinExistence type="predicted"/>
<dbReference type="InterPro" id="IPR035914">
    <property type="entry name" value="Sperma_CUB_dom_sf"/>
</dbReference>
<feature type="domain" description="CUB" evidence="4">
    <location>
        <begin position="1"/>
        <end position="84"/>
    </location>
</feature>
<dbReference type="SUPFAM" id="SSF49854">
    <property type="entry name" value="Spermadhesin, CUB domain"/>
    <property type="match status" value="1"/>
</dbReference>
<keyword evidence="7" id="KW-1185">Reference proteome</keyword>
<dbReference type="PANTHER" id="PTHR24251:SF37">
    <property type="entry name" value="CUB DOMAIN-CONTAINING PROTEIN"/>
    <property type="match status" value="1"/>
</dbReference>
<dbReference type="EMBL" id="LIAE01007686">
    <property type="protein sequence ID" value="PAV77572.1"/>
    <property type="molecule type" value="Genomic_DNA"/>
</dbReference>
<keyword evidence="2" id="KW-1015">Disulfide bond</keyword>